<name>A0A7V3KMU4_UNCW3</name>
<reference evidence="1" key="1">
    <citation type="journal article" date="2020" name="mSystems">
        <title>Genome- and Community-Level Interaction Insights into Carbon Utilization and Element Cycling Functions of Hydrothermarchaeota in Hydrothermal Sediment.</title>
        <authorList>
            <person name="Zhou Z."/>
            <person name="Liu Y."/>
            <person name="Xu W."/>
            <person name="Pan J."/>
            <person name="Luo Z.H."/>
            <person name="Li M."/>
        </authorList>
    </citation>
    <scope>NUCLEOTIDE SEQUENCE [LARGE SCALE GENOMIC DNA]</scope>
    <source>
        <strain evidence="1">SpSt-754</strain>
    </source>
</reference>
<dbReference type="EMBL" id="DTGD01000075">
    <property type="protein sequence ID" value="HGB35642.1"/>
    <property type="molecule type" value="Genomic_DNA"/>
</dbReference>
<proteinExistence type="predicted"/>
<comment type="caution">
    <text evidence="1">The sequence shown here is derived from an EMBL/GenBank/DDBJ whole genome shotgun (WGS) entry which is preliminary data.</text>
</comment>
<dbReference type="AlphaFoldDB" id="A0A7V3KMU4"/>
<evidence type="ECO:0000313" key="1">
    <source>
        <dbReference type="EMBL" id="HGB35642.1"/>
    </source>
</evidence>
<protein>
    <submittedName>
        <fullName evidence="1">Uncharacterized protein</fullName>
    </submittedName>
</protein>
<gene>
    <name evidence="1" type="ORF">ENV38_01885</name>
</gene>
<sequence>MAEIKSIQAIQEKWARVTPGRTDDYTLGIKNPKRDWAQSATAAKESHKAAMTAAAANDSYAKGVAKAGTARWQEKASRKGPPRFAEGVAIGAPDYGTGFGPYADVIKATTLTPRFPRGDLRNLDRVKVISQALRKKKTG</sequence>
<accession>A0A7V3KMU4</accession>
<organism evidence="1">
    <name type="scientific">candidate division WOR-3 bacterium</name>
    <dbReference type="NCBI Taxonomy" id="2052148"/>
    <lineage>
        <taxon>Bacteria</taxon>
        <taxon>Bacteria division WOR-3</taxon>
    </lineage>
</organism>